<dbReference type="Gene3D" id="1.10.260.130">
    <property type="match status" value="1"/>
</dbReference>
<dbReference type="GO" id="GO:0004806">
    <property type="term" value="F:triacylglycerol lipase activity"/>
    <property type="evidence" value="ECO:0007669"/>
    <property type="project" value="UniProtKB-UniRule"/>
</dbReference>
<dbReference type="AlphaFoldDB" id="A0AA39GC64"/>
<dbReference type="Gene3D" id="3.40.50.1820">
    <property type="entry name" value="alpha/beta hydrolase"/>
    <property type="match status" value="1"/>
</dbReference>
<comment type="similarity">
    <text evidence="2">Belongs to the AB hydrolase superfamily. Lipase family.</text>
</comment>
<keyword evidence="2" id="KW-0732">Signal</keyword>
<dbReference type="PIRSF" id="PIRSF029171">
    <property type="entry name" value="Esterase_LipA"/>
    <property type="match status" value="1"/>
</dbReference>
<dbReference type="InterPro" id="IPR005152">
    <property type="entry name" value="Lipase_secreted"/>
</dbReference>
<dbReference type="SUPFAM" id="SSF53474">
    <property type="entry name" value="alpha/beta-Hydrolases"/>
    <property type="match status" value="1"/>
</dbReference>
<dbReference type="InterPro" id="IPR029058">
    <property type="entry name" value="AB_hydrolase_fold"/>
</dbReference>
<comment type="caution">
    <text evidence="3">The sequence shown here is derived from an EMBL/GenBank/DDBJ whole genome shotgun (WGS) entry which is preliminary data.</text>
</comment>
<proteinExistence type="inferred from homology"/>
<dbReference type="Pfam" id="PF03583">
    <property type="entry name" value="LIP"/>
    <property type="match status" value="1"/>
</dbReference>
<dbReference type="PANTHER" id="PTHR34853">
    <property type="match status" value="1"/>
</dbReference>
<keyword evidence="4" id="KW-1185">Reference proteome</keyword>
<organism evidence="3 4">
    <name type="scientific">Sarocladium strictum</name>
    <name type="common">Black bundle disease fungus</name>
    <name type="synonym">Acremonium strictum</name>
    <dbReference type="NCBI Taxonomy" id="5046"/>
    <lineage>
        <taxon>Eukaryota</taxon>
        <taxon>Fungi</taxon>
        <taxon>Dikarya</taxon>
        <taxon>Ascomycota</taxon>
        <taxon>Pezizomycotina</taxon>
        <taxon>Sordariomycetes</taxon>
        <taxon>Hypocreomycetidae</taxon>
        <taxon>Hypocreales</taxon>
        <taxon>Sarocladiaceae</taxon>
        <taxon>Sarocladium</taxon>
    </lineage>
</organism>
<evidence type="ECO:0000256" key="1">
    <source>
        <dbReference type="ARBA" id="ARBA00022801"/>
    </source>
</evidence>
<dbReference type="GO" id="GO:0016042">
    <property type="term" value="P:lipid catabolic process"/>
    <property type="evidence" value="ECO:0007669"/>
    <property type="project" value="UniProtKB-UniRule"/>
</dbReference>
<gene>
    <name evidence="3" type="ORF">NLU13_7966</name>
</gene>
<dbReference type="PANTHER" id="PTHR34853:SF5">
    <property type="entry name" value="LIP-DOMAIN-CONTAINING PROTEIN-RELATED"/>
    <property type="match status" value="1"/>
</dbReference>
<feature type="signal peptide" evidence="2">
    <location>
        <begin position="1"/>
        <end position="22"/>
    </location>
</feature>
<name>A0AA39GC64_SARSR</name>
<dbReference type="EMBL" id="JAPDFR010000008">
    <property type="protein sequence ID" value="KAK0383874.1"/>
    <property type="molecule type" value="Genomic_DNA"/>
</dbReference>
<evidence type="ECO:0000256" key="2">
    <source>
        <dbReference type="PIRNR" id="PIRNR029171"/>
    </source>
</evidence>
<protein>
    <submittedName>
        <fullName evidence="3">Uncharacterized protein</fullName>
    </submittedName>
</protein>
<keyword evidence="1" id="KW-0378">Hydrolase</keyword>
<dbReference type="Proteomes" id="UP001175261">
    <property type="component" value="Unassembled WGS sequence"/>
</dbReference>
<sequence>MRLSPLLHALSTALALAQHGLSKPYTRSEAVPPSQDPFYSVPRNISALKPGHVIRHRKPPASFEAFGHEPKNIHEAHQILYRTADNQDNATATVLTVLIPKDANMKKVVSYQVAEDAASVDCAPSFGFLSAVSAHEPLISATMQLQLLIVQAALARGWVVIVPDFQGPMGAYSANRLAGSAVLDGIRAALQSESLTGIDPNADIVLWGYSGGATVSQAATSMQPIYAPELDLAGAAVGGLGPSNVSLVNILDFNKNRRTGLLMAFLIGLSNQYKTFRAAIDEQLKPQHREEFYSPLHQCLETNYRVFNNKDVLSWFSDLSPVFNNSVLAQIGIDNTRGMTTSQTPMLWYQCTLDELADIKDIDRFYEDSCKQGVMIDYIRDTATNLKHSNYGIVGASAALSWIEARFERKAPDEKCFKQTTNTPNINKSFLALFPKEIQDSLLQLVGAP</sequence>
<reference evidence="3" key="1">
    <citation type="submission" date="2022-10" db="EMBL/GenBank/DDBJ databases">
        <title>Determination and structural analysis of whole genome sequence of Sarocladium strictum F4-1.</title>
        <authorList>
            <person name="Hu L."/>
            <person name="Jiang Y."/>
        </authorList>
    </citation>
    <scope>NUCLEOTIDE SEQUENCE</scope>
    <source>
        <strain evidence="3">F4-1</strain>
    </source>
</reference>
<evidence type="ECO:0000313" key="3">
    <source>
        <dbReference type="EMBL" id="KAK0383874.1"/>
    </source>
</evidence>
<accession>A0AA39GC64</accession>
<evidence type="ECO:0000313" key="4">
    <source>
        <dbReference type="Proteomes" id="UP001175261"/>
    </source>
</evidence>
<feature type="chain" id="PRO_5041501267" evidence="2">
    <location>
        <begin position="23"/>
        <end position="449"/>
    </location>
</feature>